<feature type="domain" description="N-acetyltransferase" evidence="2">
    <location>
        <begin position="408"/>
        <end position="544"/>
    </location>
</feature>
<organism evidence="3 4">
    <name type="scientific">Gymnopilus dilepis</name>
    <dbReference type="NCBI Taxonomy" id="231916"/>
    <lineage>
        <taxon>Eukaryota</taxon>
        <taxon>Fungi</taxon>
        <taxon>Dikarya</taxon>
        <taxon>Basidiomycota</taxon>
        <taxon>Agaricomycotina</taxon>
        <taxon>Agaricomycetes</taxon>
        <taxon>Agaricomycetidae</taxon>
        <taxon>Agaricales</taxon>
        <taxon>Agaricineae</taxon>
        <taxon>Hymenogastraceae</taxon>
        <taxon>Gymnopilus</taxon>
    </lineage>
</organism>
<accession>A0A409VJK5</accession>
<dbReference type="PANTHER" id="PTHR42791">
    <property type="entry name" value="GNAT FAMILY ACETYLTRANSFERASE"/>
    <property type="match status" value="1"/>
</dbReference>
<evidence type="ECO:0000259" key="2">
    <source>
        <dbReference type="PROSITE" id="PS51186"/>
    </source>
</evidence>
<feature type="compositionally biased region" description="Acidic residues" evidence="1">
    <location>
        <begin position="170"/>
        <end position="185"/>
    </location>
</feature>
<dbReference type="Proteomes" id="UP000284706">
    <property type="component" value="Unassembled WGS sequence"/>
</dbReference>
<dbReference type="STRING" id="231916.A0A409VJK5"/>
<feature type="region of interest" description="Disordered" evidence="1">
    <location>
        <begin position="169"/>
        <end position="237"/>
    </location>
</feature>
<keyword evidence="4" id="KW-1185">Reference proteome</keyword>
<comment type="caution">
    <text evidence="3">The sequence shown here is derived from an EMBL/GenBank/DDBJ whole genome shotgun (WGS) entry which is preliminary data.</text>
</comment>
<evidence type="ECO:0000256" key="1">
    <source>
        <dbReference type="SAM" id="MobiDB-lite"/>
    </source>
</evidence>
<sequence length="549" mass="60580">MYNTMCFLLSRKATCLLRPRQRRVTTMSSSDSLFSTLPQRIQNAIDDAFIHTAALHGDRAPGKISEGTTGGFVAEPATGGGFVVEDQMDTDDTHEAASAIPLELVPSALQRLDLPPDDEEVLSVFKNAASGWTSASVGAIHSDQQAKYVSKDDWRSVCAVLLEHRSAEVFQDDDESPGVEEDGSSSDDYIGNQPSDLSSLEDSSDEYQEGISRASHGKQPQRKRRSGASIRPSVDAPTSRQRQVCLEAFALFFPDVALEALETQRIKVSDLQRVSKLLGESIKADEMLEMLEMFSTSADKSLDFNGFTKPANASSHLTSLVASSMASEIPQEFYPQVKDLINPTEAEIEQTVNILVDAFEDDPFSLILLGGNLSLAPKELRANVKAALMGGQVHVITQGPQANDIVGVAVWYPPGHSAFRTEEERAQGWNDFLEIIPEWLRKWWIDYFIPTVSKLSTNALGEGFLLDAWHLHLFGVLKSHQRKGYGKALLQLAENRARQDGKPLVLETTTDLDVQIYQRLGYRVCGETFISSPIENARMRLMIKETSAP</sequence>
<reference evidence="3 4" key="1">
    <citation type="journal article" date="2018" name="Evol. Lett.">
        <title>Horizontal gene cluster transfer increased hallucinogenic mushroom diversity.</title>
        <authorList>
            <person name="Reynolds H.T."/>
            <person name="Vijayakumar V."/>
            <person name="Gluck-Thaler E."/>
            <person name="Korotkin H.B."/>
            <person name="Matheny P.B."/>
            <person name="Slot J.C."/>
        </authorList>
    </citation>
    <scope>NUCLEOTIDE SEQUENCE [LARGE SCALE GENOMIC DNA]</scope>
    <source>
        <strain evidence="3 4">SRW20</strain>
    </source>
</reference>
<dbReference type="InterPro" id="IPR016181">
    <property type="entry name" value="Acyl_CoA_acyltransferase"/>
</dbReference>
<dbReference type="InterPro" id="IPR000182">
    <property type="entry name" value="GNAT_dom"/>
</dbReference>
<gene>
    <name evidence="3" type="ORF">CVT26_011212</name>
</gene>
<dbReference type="Gene3D" id="1.10.238.10">
    <property type="entry name" value="EF-hand"/>
    <property type="match status" value="1"/>
</dbReference>
<evidence type="ECO:0000313" key="4">
    <source>
        <dbReference type="Proteomes" id="UP000284706"/>
    </source>
</evidence>
<protein>
    <recommendedName>
        <fullName evidence="2">N-acetyltransferase domain-containing protein</fullName>
    </recommendedName>
</protein>
<dbReference type="PANTHER" id="PTHR42791:SF1">
    <property type="entry name" value="N-ACETYLTRANSFERASE DOMAIN-CONTAINING PROTEIN"/>
    <property type="match status" value="1"/>
</dbReference>
<dbReference type="OrthoDB" id="4738875at2759"/>
<dbReference type="AlphaFoldDB" id="A0A409VJK5"/>
<proteinExistence type="predicted"/>
<dbReference type="EMBL" id="NHYE01005630">
    <property type="protein sequence ID" value="PPQ66454.1"/>
    <property type="molecule type" value="Genomic_DNA"/>
</dbReference>
<dbReference type="Gene3D" id="3.40.630.30">
    <property type="match status" value="1"/>
</dbReference>
<dbReference type="CDD" id="cd04301">
    <property type="entry name" value="NAT_SF"/>
    <property type="match status" value="1"/>
</dbReference>
<dbReference type="InParanoid" id="A0A409VJK5"/>
<dbReference type="SUPFAM" id="SSF55729">
    <property type="entry name" value="Acyl-CoA N-acyltransferases (Nat)"/>
    <property type="match status" value="1"/>
</dbReference>
<dbReference type="GO" id="GO:0016747">
    <property type="term" value="F:acyltransferase activity, transferring groups other than amino-acyl groups"/>
    <property type="evidence" value="ECO:0007669"/>
    <property type="project" value="InterPro"/>
</dbReference>
<name>A0A409VJK5_9AGAR</name>
<dbReference type="Pfam" id="PF13673">
    <property type="entry name" value="Acetyltransf_10"/>
    <property type="match status" value="1"/>
</dbReference>
<dbReference type="InterPro" id="IPR052523">
    <property type="entry name" value="Trichothecene_AcTrans"/>
</dbReference>
<dbReference type="PROSITE" id="PS51186">
    <property type="entry name" value="GNAT"/>
    <property type="match status" value="1"/>
</dbReference>
<evidence type="ECO:0000313" key="3">
    <source>
        <dbReference type="EMBL" id="PPQ66454.1"/>
    </source>
</evidence>
<feature type="compositionally biased region" description="Basic residues" evidence="1">
    <location>
        <begin position="215"/>
        <end position="226"/>
    </location>
</feature>